<dbReference type="InterPro" id="IPR008506">
    <property type="entry name" value="SND2/TMEM208"/>
</dbReference>
<evidence type="ECO:0008006" key="11">
    <source>
        <dbReference type="Google" id="ProtNLM"/>
    </source>
</evidence>
<evidence type="ECO:0000313" key="10">
    <source>
        <dbReference type="Proteomes" id="UP000664521"/>
    </source>
</evidence>
<evidence type="ECO:0000256" key="6">
    <source>
        <dbReference type="ARBA" id="ARBA00023136"/>
    </source>
</evidence>
<feature type="region of interest" description="Disordered" evidence="7">
    <location>
        <begin position="149"/>
        <end position="176"/>
    </location>
</feature>
<feature type="transmembrane region" description="Helical" evidence="8">
    <location>
        <begin position="117"/>
        <end position="135"/>
    </location>
</feature>
<dbReference type="EMBL" id="CAJPDS010000048">
    <property type="protein sequence ID" value="CAF9928504.1"/>
    <property type="molecule type" value="Genomic_DNA"/>
</dbReference>
<sequence>MAQKAAKQQATRNSAILKRTHLTSLAINLLFAILRFLVFRASCTRSTYLLYFFLSSPAFAIEFWLEKIGRPTTTPNGEVKRSGEDLEAKGLTEYLWDVLYWSWGCIAVASLVGDRAWWLWGVIPLYSVWLAYTTFGGMRQTMAGMAGQDGAAADGGGTSNRQKKLEKRGGQRMQYR</sequence>
<dbReference type="GO" id="GO:0006624">
    <property type="term" value="P:vacuolar protein processing"/>
    <property type="evidence" value="ECO:0007669"/>
    <property type="project" value="TreeGrafter"/>
</dbReference>
<proteinExistence type="inferred from homology"/>
<dbReference type="PANTHER" id="PTHR13505">
    <property type="entry name" value="TRANSMEMBRANE PROTEIN 208"/>
    <property type="match status" value="1"/>
</dbReference>
<evidence type="ECO:0000256" key="5">
    <source>
        <dbReference type="ARBA" id="ARBA00022989"/>
    </source>
</evidence>
<dbReference type="PANTHER" id="PTHR13505:SF7">
    <property type="entry name" value="TRANSMEMBRANE PROTEIN 208"/>
    <property type="match status" value="1"/>
</dbReference>
<evidence type="ECO:0000256" key="4">
    <source>
        <dbReference type="ARBA" id="ARBA00022824"/>
    </source>
</evidence>
<dbReference type="AlphaFoldDB" id="A0A8H3FPY5"/>
<dbReference type="OrthoDB" id="10012212at2759"/>
<reference evidence="9" key="1">
    <citation type="submission" date="2021-03" db="EMBL/GenBank/DDBJ databases">
        <authorList>
            <person name="Tagirdzhanova G."/>
        </authorList>
    </citation>
    <scope>NUCLEOTIDE SEQUENCE</scope>
</reference>
<feature type="transmembrane region" description="Helical" evidence="8">
    <location>
        <begin position="21"/>
        <end position="42"/>
    </location>
</feature>
<evidence type="ECO:0000256" key="3">
    <source>
        <dbReference type="ARBA" id="ARBA00022692"/>
    </source>
</evidence>
<dbReference type="GO" id="GO:0005773">
    <property type="term" value="C:vacuole"/>
    <property type="evidence" value="ECO:0007669"/>
    <property type="project" value="GOC"/>
</dbReference>
<protein>
    <recommendedName>
        <fullName evidence="11">DUF788 domain protein</fullName>
    </recommendedName>
</protein>
<organism evidence="9 10">
    <name type="scientific">Heterodermia speciosa</name>
    <dbReference type="NCBI Taxonomy" id="116794"/>
    <lineage>
        <taxon>Eukaryota</taxon>
        <taxon>Fungi</taxon>
        <taxon>Dikarya</taxon>
        <taxon>Ascomycota</taxon>
        <taxon>Pezizomycotina</taxon>
        <taxon>Lecanoromycetes</taxon>
        <taxon>OSLEUM clade</taxon>
        <taxon>Lecanoromycetidae</taxon>
        <taxon>Caliciales</taxon>
        <taxon>Physciaceae</taxon>
        <taxon>Heterodermia</taxon>
    </lineage>
</organism>
<feature type="transmembrane region" description="Helical" evidence="8">
    <location>
        <begin position="48"/>
        <end position="65"/>
    </location>
</feature>
<evidence type="ECO:0000256" key="7">
    <source>
        <dbReference type="SAM" id="MobiDB-lite"/>
    </source>
</evidence>
<keyword evidence="3 8" id="KW-0812">Transmembrane</keyword>
<dbReference type="Pfam" id="PF05620">
    <property type="entry name" value="TMEM208_SND2"/>
    <property type="match status" value="1"/>
</dbReference>
<gene>
    <name evidence="9" type="ORF">HETSPECPRED_006866</name>
</gene>
<comment type="caution">
    <text evidence="9">The sequence shown here is derived from an EMBL/GenBank/DDBJ whole genome shotgun (WGS) entry which is preliminary data.</text>
</comment>
<accession>A0A8H3FPY5</accession>
<keyword evidence="10" id="KW-1185">Reference proteome</keyword>
<keyword evidence="5 8" id="KW-1133">Transmembrane helix</keyword>
<keyword evidence="6 8" id="KW-0472">Membrane</keyword>
<evidence type="ECO:0000256" key="8">
    <source>
        <dbReference type="SAM" id="Phobius"/>
    </source>
</evidence>
<evidence type="ECO:0000256" key="1">
    <source>
        <dbReference type="ARBA" id="ARBA00004477"/>
    </source>
</evidence>
<dbReference type="Proteomes" id="UP000664521">
    <property type="component" value="Unassembled WGS sequence"/>
</dbReference>
<comment type="subcellular location">
    <subcellularLocation>
        <location evidence="1">Endoplasmic reticulum membrane</location>
        <topology evidence="1">Multi-pass membrane protein</topology>
    </subcellularLocation>
</comment>
<evidence type="ECO:0000256" key="2">
    <source>
        <dbReference type="ARBA" id="ARBA00009950"/>
    </source>
</evidence>
<keyword evidence="4" id="KW-0256">Endoplasmic reticulum</keyword>
<evidence type="ECO:0000313" key="9">
    <source>
        <dbReference type="EMBL" id="CAF9928504.1"/>
    </source>
</evidence>
<comment type="similarity">
    <text evidence="2">Belongs to the TMEM208 family.</text>
</comment>
<dbReference type="GO" id="GO:0005789">
    <property type="term" value="C:endoplasmic reticulum membrane"/>
    <property type="evidence" value="ECO:0007669"/>
    <property type="project" value="UniProtKB-SubCell"/>
</dbReference>
<name>A0A8H3FPY5_9LECA</name>